<proteinExistence type="predicted"/>
<name>A0AA39IPU9_9BILA</name>
<keyword evidence="3" id="KW-1185">Reference proteome</keyword>
<evidence type="ECO:0000313" key="3">
    <source>
        <dbReference type="Proteomes" id="UP001175271"/>
    </source>
</evidence>
<evidence type="ECO:0000256" key="1">
    <source>
        <dbReference type="SAM" id="MobiDB-lite"/>
    </source>
</evidence>
<organism evidence="2 3">
    <name type="scientific">Steinernema hermaphroditum</name>
    <dbReference type="NCBI Taxonomy" id="289476"/>
    <lineage>
        <taxon>Eukaryota</taxon>
        <taxon>Metazoa</taxon>
        <taxon>Ecdysozoa</taxon>
        <taxon>Nematoda</taxon>
        <taxon>Chromadorea</taxon>
        <taxon>Rhabditida</taxon>
        <taxon>Tylenchina</taxon>
        <taxon>Panagrolaimomorpha</taxon>
        <taxon>Strongyloidoidea</taxon>
        <taxon>Steinernematidae</taxon>
        <taxon>Steinernema</taxon>
    </lineage>
</organism>
<feature type="compositionally biased region" description="Low complexity" evidence="1">
    <location>
        <begin position="414"/>
        <end position="432"/>
    </location>
</feature>
<dbReference type="Proteomes" id="UP001175271">
    <property type="component" value="Unassembled WGS sequence"/>
</dbReference>
<dbReference type="AlphaFoldDB" id="A0AA39IPU9"/>
<dbReference type="EMBL" id="JAUCMV010000001">
    <property type="protein sequence ID" value="KAK0426999.1"/>
    <property type="molecule type" value="Genomic_DNA"/>
</dbReference>
<reference evidence="2" key="1">
    <citation type="submission" date="2023-06" db="EMBL/GenBank/DDBJ databases">
        <title>Genomic analysis of the entomopathogenic nematode Steinernema hermaphroditum.</title>
        <authorList>
            <person name="Schwarz E.M."/>
            <person name="Heppert J.K."/>
            <person name="Baniya A."/>
            <person name="Schwartz H.T."/>
            <person name="Tan C.-H."/>
            <person name="Antoshechkin I."/>
            <person name="Sternberg P.W."/>
            <person name="Goodrich-Blair H."/>
            <person name="Dillman A.R."/>
        </authorList>
    </citation>
    <scope>NUCLEOTIDE SEQUENCE</scope>
    <source>
        <strain evidence="2">PS9179</strain>
        <tissue evidence="2">Whole animal</tissue>
    </source>
</reference>
<gene>
    <name evidence="2" type="ORF">QR680_010007</name>
</gene>
<comment type="caution">
    <text evidence="2">The sequence shown here is derived from an EMBL/GenBank/DDBJ whole genome shotgun (WGS) entry which is preliminary data.</text>
</comment>
<evidence type="ECO:0000313" key="2">
    <source>
        <dbReference type="EMBL" id="KAK0426999.1"/>
    </source>
</evidence>
<feature type="region of interest" description="Disordered" evidence="1">
    <location>
        <begin position="413"/>
        <end position="433"/>
    </location>
</feature>
<protein>
    <submittedName>
        <fullName evidence="2">Uncharacterized protein</fullName>
    </submittedName>
</protein>
<sequence>MDLRAEHAYAAQIYGVDQNLIDYSVLRGTQPASRTCSWPCRTAWPGGRSTNTDEDVVISIVPEFVEQTDDEVSALVLVRASNLDDLNKLNNIHFTTGQQKHPRPDLSKHIELDTELVELITRNLKDAVVFYKDSTRPPSFGQLQPLFDLAHKKQGAILLQNIEPDTISWQRCEKEAVASPHAVVPLLNVRGDLRTVSAYFHPFWRRSGHTLGKPNNCAGVFPAAPFAVTRPEELQEVESMEVDEVPNVPTTTIAAIVHSGNDDAEVPAAGDERPSEEVPTSCSATERYLISRVDELTRKMDKLQETCERGYAEVSETAASLDSGIRRSLSLTVGALPTTDREAILRMKYVEEDRQRARVEGASEIPIPGTFIFTEATLRNIEREHHWLRVIVDTTNDRLHRFYCAICAAVQDWSSDSGPSSSQPRPSGSKSQHPFFAHEGFDDTVAIVTGTTLIDMITIQKGKLMWLLNLKLKKIWVQL</sequence>
<accession>A0AA39IPU9</accession>